<feature type="domain" description="PDZ" evidence="2">
    <location>
        <begin position="526"/>
        <end position="614"/>
    </location>
</feature>
<evidence type="ECO:0000256" key="1">
    <source>
        <dbReference type="SAM" id="MobiDB-lite"/>
    </source>
</evidence>
<evidence type="ECO:0000313" key="3">
    <source>
        <dbReference type="EMBL" id="QDQ16887.1"/>
    </source>
</evidence>
<feature type="compositionally biased region" description="Basic and acidic residues" evidence="1">
    <location>
        <begin position="162"/>
        <end position="202"/>
    </location>
</feature>
<feature type="region of interest" description="Disordered" evidence="1">
    <location>
        <begin position="125"/>
        <end position="253"/>
    </location>
</feature>
<dbReference type="Gene3D" id="2.30.42.10">
    <property type="match status" value="5"/>
</dbReference>
<reference evidence="3" key="2">
    <citation type="submission" date="2019-06" db="EMBL/GenBank/DDBJ databases">
        <authorList>
            <person name="Macias Munoz A."/>
            <person name="Rangel Olguin A.G."/>
            <person name="Briscoe A.D."/>
        </authorList>
    </citation>
    <scope>NUCLEOTIDE SEQUENCE</scope>
</reference>
<dbReference type="InterPro" id="IPR036034">
    <property type="entry name" value="PDZ_sf"/>
</dbReference>
<accession>A0A516RMJ7</accession>
<dbReference type="AlphaFoldDB" id="A0A516RMJ7"/>
<dbReference type="PROSITE" id="PS50106">
    <property type="entry name" value="PDZ"/>
    <property type="match status" value="5"/>
</dbReference>
<proteinExistence type="evidence at transcript level"/>
<dbReference type="PANTHER" id="PTHR19964">
    <property type="entry name" value="MULTIPLE PDZ DOMAIN PROTEIN"/>
    <property type="match status" value="1"/>
</dbReference>
<feature type="domain" description="PDZ" evidence="2">
    <location>
        <begin position="22"/>
        <end position="120"/>
    </location>
</feature>
<organism evidence="3">
    <name type="scientific">Danaus plexippus</name>
    <name type="common">Monarch butterfly</name>
    <dbReference type="NCBI Taxonomy" id="13037"/>
    <lineage>
        <taxon>Eukaryota</taxon>
        <taxon>Metazoa</taxon>
        <taxon>Ecdysozoa</taxon>
        <taxon>Arthropoda</taxon>
        <taxon>Hexapoda</taxon>
        <taxon>Insecta</taxon>
        <taxon>Pterygota</taxon>
        <taxon>Neoptera</taxon>
        <taxon>Endopterygota</taxon>
        <taxon>Lepidoptera</taxon>
        <taxon>Glossata</taxon>
        <taxon>Ditrysia</taxon>
        <taxon>Papilionoidea</taxon>
        <taxon>Nymphalidae</taxon>
        <taxon>Danainae</taxon>
        <taxon>Danaini</taxon>
        <taxon>Danaina</taxon>
        <taxon>Danaus</taxon>
        <taxon>Danaus</taxon>
    </lineage>
</organism>
<feature type="domain" description="PDZ" evidence="2">
    <location>
        <begin position="272"/>
        <end position="343"/>
    </location>
</feature>
<protein>
    <submittedName>
        <fullName evidence="3">Inactivation no afterpotential D</fullName>
    </submittedName>
</protein>
<feature type="compositionally biased region" description="Acidic residues" evidence="1">
    <location>
        <begin position="243"/>
        <end position="252"/>
    </location>
</feature>
<sequence length="708" mass="76236">MTVTVAPERREGSAQRWGAPRRVTLRRRPGAPLGVSIVGGKVDIISKQNGESGGEEKAIFGIFIKNVVPNSPAALCGELQTGDRILEVDGVCVRTAQHERAVELIKAAREVVVLTVQSLLTWNTDSSDVEASPATSPPRPVKKAPAPKPPQHEIKIMVTEPDMERKQAKEEEKEEKGKENEKQTEKQPEKVNGEVQPKKVYSDSESSDEEDERELQGRTYSEKGVEIDRASAGAIKRSREEKEADPEEEDDFGYTTNKIKKKYGSLGDSVVVVKLERTPKAGLGLSLAGHRDRSRMAVFICGLNPAGAAAKSSPPIRVGDEILEVNGIVLHGRCHLNASAIIKGLVGPVFKIILLRRKSALEDVAVKPLTQFPAALDEEADDRFAGYKGVRDITVKKGPSGLGIMIIEGRHTEAGRGIFVSDLQEGSAAEQAGLNIGDMILAVNKDSLISVSYDAAAAKLKQTEGVVVLTVCSPNMKDPSEKTDDASGASGKNDPSRPTTPKPTPSPVKAEPPADPATAAIRPNTDTVIEVAANSEVLGFALLGGSDTLINGPAAVVLEVYKNGVIAKDNRIKVGDQIRDCNSVVINKDMTHERICLTIKLKVPKLRMTVYRPDPIQYDEIEVELTKKSGRPLGLNCVQPIEGNGAYIGELLPGSAAEVDGRLQRGDFIASVDGKDVFNADFLTIAAALKLSNNKTAIKVKRFKIIPR</sequence>
<dbReference type="EMBL" id="MN037902">
    <property type="protein sequence ID" value="QDQ16887.1"/>
    <property type="molecule type" value="mRNA"/>
</dbReference>
<dbReference type="SUPFAM" id="SSF50156">
    <property type="entry name" value="PDZ domain-like"/>
    <property type="match status" value="5"/>
</dbReference>
<dbReference type="SMART" id="SM00228">
    <property type="entry name" value="PDZ"/>
    <property type="match status" value="5"/>
</dbReference>
<dbReference type="InterPro" id="IPR051342">
    <property type="entry name" value="PDZ_scaffold"/>
</dbReference>
<reference evidence="3" key="1">
    <citation type="journal article" date="2019" name="Genome Biol. Evol.">
        <title>Evolution of Phototransduction Genes in Lepidoptera.</title>
        <authorList>
            <person name="Macias-Munoz A."/>
            <person name="Rangel Olguin A."/>
            <person name="Briscoe A."/>
        </authorList>
    </citation>
    <scope>NUCLEOTIDE SEQUENCE</scope>
</reference>
<feature type="domain" description="PDZ" evidence="2">
    <location>
        <begin position="622"/>
        <end position="704"/>
    </location>
</feature>
<dbReference type="CDD" id="cd23064">
    <property type="entry name" value="PDZ3_INAD-like"/>
    <property type="match status" value="1"/>
</dbReference>
<feature type="domain" description="PDZ" evidence="2">
    <location>
        <begin position="392"/>
        <end position="475"/>
    </location>
</feature>
<feature type="compositionally biased region" description="Basic and acidic residues" evidence="1">
    <location>
        <begin position="214"/>
        <end position="229"/>
    </location>
</feature>
<dbReference type="PANTHER" id="PTHR19964:SF89">
    <property type="entry name" value="INACTIVATION-NO-AFTER-POTENTIAL D PROTEIN-LIKE PROTEIN"/>
    <property type="match status" value="1"/>
</dbReference>
<dbReference type="Pfam" id="PF00595">
    <property type="entry name" value="PDZ"/>
    <property type="match status" value="5"/>
</dbReference>
<evidence type="ECO:0000259" key="2">
    <source>
        <dbReference type="PROSITE" id="PS50106"/>
    </source>
</evidence>
<name>A0A516RMJ7_DANPL</name>
<dbReference type="InterPro" id="IPR001478">
    <property type="entry name" value="PDZ"/>
</dbReference>
<feature type="region of interest" description="Disordered" evidence="1">
    <location>
        <begin position="474"/>
        <end position="522"/>
    </location>
</feature>